<dbReference type="InterPro" id="IPR036238">
    <property type="entry name" value="Transglutaminase_C_sf"/>
</dbReference>
<accession>A0A443S0E1</accession>
<name>A0A443S0E1_9ACAR</name>
<protein>
    <submittedName>
        <fullName evidence="1">Uncharacterized protein</fullName>
    </submittedName>
</protein>
<dbReference type="EMBL" id="NCKV01014206">
    <property type="protein sequence ID" value="RWS20995.1"/>
    <property type="molecule type" value="Genomic_DNA"/>
</dbReference>
<reference evidence="1 2" key="1">
    <citation type="journal article" date="2018" name="Gigascience">
        <title>Genomes of trombidid mites reveal novel predicted allergens and laterally-transferred genes associated with secondary metabolism.</title>
        <authorList>
            <person name="Dong X."/>
            <person name="Chaisiri K."/>
            <person name="Xia D."/>
            <person name="Armstrong S.D."/>
            <person name="Fang Y."/>
            <person name="Donnelly M.J."/>
            <person name="Kadowaki T."/>
            <person name="McGarry J.W."/>
            <person name="Darby A.C."/>
            <person name="Makepeace B.L."/>
        </authorList>
    </citation>
    <scope>NUCLEOTIDE SEQUENCE [LARGE SCALE GENOMIC DNA]</scope>
    <source>
        <strain evidence="1">UoL-UT</strain>
    </source>
</reference>
<dbReference type="Gene3D" id="2.60.40.10">
    <property type="entry name" value="Immunoglobulins"/>
    <property type="match status" value="1"/>
</dbReference>
<gene>
    <name evidence="1" type="ORF">B4U80_14197</name>
</gene>
<dbReference type="InterPro" id="IPR013783">
    <property type="entry name" value="Ig-like_fold"/>
</dbReference>
<dbReference type="GO" id="GO:0003810">
    <property type="term" value="F:protein-glutamine gamma-glutamyltransferase activity"/>
    <property type="evidence" value="ECO:0007669"/>
    <property type="project" value="InterPro"/>
</dbReference>
<proteinExistence type="predicted"/>
<comment type="caution">
    <text evidence="1">The sequence shown here is derived from an EMBL/GenBank/DDBJ whole genome shotgun (WGS) entry which is preliminary data.</text>
</comment>
<organism evidence="1 2">
    <name type="scientific">Leptotrombidium deliense</name>
    <dbReference type="NCBI Taxonomy" id="299467"/>
    <lineage>
        <taxon>Eukaryota</taxon>
        <taxon>Metazoa</taxon>
        <taxon>Ecdysozoa</taxon>
        <taxon>Arthropoda</taxon>
        <taxon>Chelicerata</taxon>
        <taxon>Arachnida</taxon>
        <taxon>Acari</taxon>
        <taxon>Acariformes</taxon>
        <taxon>Trombidiformes</taxon>
        <taxon>Prostigmata</taxon>
        <taxon>Anystina</taxon>
        <taxon>Parasitengona</taxon>
        <taxon>Trombiculoidea</taxon>
        <taxon>Trombiculidae</taxon>
        <taxon>Leptotrombidium</taxon>
    </lineage>
</organism>
<dbReference type="AlphaFoldDB" id="A0A443S0E1"/>
<keyword evidence="2" id="KW-1185">Reference proteome</keyword>
<dbReference type="VEuPathDB" id="VectorBase:LDEU011045"/>
<evidence type="ECO:0000313" key="2">
    <source>
        <dbReference type="Proteomes" id="UP000288716"/>
    </source>
</evidence>
<sequence length="111" mass="12575">MKVCFKNPLNETLKDIRIAVEGKGIDRKVFKISDVNALSMSNTVIRLSSKYLGLETIVVNVFNPIIKDTITNVVVNVSRQKKHLLANRYNGKKMNSNETFVAFAGYDKLRK</sequence>
<dbReference type="Proteomes" id="UP000288716">
    <property type="component" value="Unassembled WGS sequence"/>
</dbReference>
<dbReference type="SUPFAM" id="SSF49309">
    <property type="entry name" value="Transglutaminase, two C-terminal domains"/>
    <property type="match status" value="1"/>
</dbReference>
<evidence type="ECO:0000313" key="1">
    <source>
        <dbReference type="EMBL" id="RWS20995.1"/>
    </source>
</evidence>